<keyword evidence="2" id="KW-0489">Methyltransferase</keyword>
<dbReference type="InterPro" id="IPR040758">
    <property type="entry name" value="PrmC_N"/>
</dbReference>
<evidence type="ECO:0000313" key="3">
    <source>
        <dbReference type="Proteomes" id="UP000238153"/>
    </source>
</evidence>
<feature type="non-terminal residue" evidence="2">
    <location>
        <position position="79"/>
    </location>
</feature>
<proteinExistence type="predicted"/>
<evidence type="ECO:0000313" key="2">
    <source>
        <dbReference type="EMBL" id="PPJ77605.1"/>
    </source>
</evidence>
<dbReference type="Proteomes" id="UP000238153">
    <property type="component" value="Unassembled WGS sequence"/>
</dbReference>
<accession>A0A7Z1N7Q7</accession>
<sequence>MGKMTYREVLSRASSFLEDHGKEAYSIQFLFLERKQWKKLDWLLHMNEEISEEEQRLIETDLRLLLADHPPQYLLGYAD</sequence>
<dbReference type="EMBL" id="PGWX01000129">
    <property type="protein sequence ID" value="PPJ77605.1"/>
    <property type="molecule type" value="Genomic_DNA"/>
</dbReference>
<name>A0A7Z1N7Q7_STAHA</name>
<comment type="caution">
    <text evidence="2">The sequence shown here is derived from an EMBL/GenBank/DDBJ whole genome shotgun (WGS) entry which is preliminary data.</text>
</comment>
<dbReference type="Gene3D" id="1.10.8.10">
    <property type="entry name" value="DNA helicase RuvA subunit, C-terminal domain"/>
    <property type="match status" value="1"/>
</dbReference>
<dbReference type="GO" id="GO:0032259">
    <property type="term" value="P:methylation"/>
    <property type="evidence" value="ECO:0007669"/>
    <property type="project" value="UniProtKB-KW"/>
</dbReference>
<keyword evidence="2" id="KW-0808">Transferase</keyword>
<protein>
    <submittedName>
        <fullName evidence="2">Peptide chain release factor N(5)-glutamine methyltransferase</fullName>
    </submittedName>
</protein>
<dbReference type="AlphaFoldDB" id="A0A7Z1N7Q7"/>
<gene>
    <name evidence="2" type="ORF">CV019_01170</name>
</gene>
<evidence type="ECO:0000259" key="1">
    <source>
        <dbReference type="Pfam" id="PF17827"/>
    </source>
</evidence>
<dbReference type="GO" id="GO:0008168">
    <property type="term" value="F:methyltransferase activity"/>
    <property type="evidence" value="ECO:0007669"/>
    <property type="project" value="UniProtKB-KW"/>
</dbReference>
<feature type="domain" description="Release factor glutamine methyltransferase N-terminal" evidence="1">
    <location>
        <begin position="8"/>
        <end position="76"/>
    </location>
</feature>
<organism evidence="2 3">
    <name type="scientific">Staphylococcus haemolyticus</name>
    <dbReference type="NCBI Taxonomy" id="1283"/>
    <lineage>
        <taxon>Bacteria</taxon>
        <taxon>Bacillati</taxon>
        <taxon>Bacillota</taxon>
        <taxon>Bacilli</taxon>
        <taxon>Bacillales</taxon>
        <taxon>Staphylococcaceae</taxon>
        <taxon>Staphylococcus</taxon>
    </lineage>
</organism>
<reference evidence="2 3" key="1">
    <citation type="submission" date="2017-11" db="EMBL/GenBank/DDBJ databases">
        <authorList>
            <person name="Founou R.C."/>
            <person name="Founou L."/>
            <person name="Allam M."/>
            <person name="Ismail A."/>
            <person name="Essack S.Y."/>
        </authorList>
    </citation>
    <scope>NUCLEOTIDE SEQUENCE [LARGE SCALE GENOMIC DNA]</scope>
    <source>
        <strain evidence="2 3">G811N2B1</strain>
    </source>
</reference>
<dbReference type="Pfam" id="PF17827">
    <property type="entry name" value="PrmC_N"/>
    <property type="match status" value="1"/>
</dbReference>